<gene>
    <name evidence="2" type="ORF">JCM19231_1614</name>
</gene>
<dbReference type="GO" id="GO:0006012">
    <property type="term" value="P:galactose metabolic process"/>
    <property type="evidence" value="ECO:0007669"/>
    <property type="project" value="InterPro"/>
</dbReference>
<accession>A0A0B8NZW1</accession>
<dbReference type="AlphaFoldDB" id="A0A0B8NZW1"/>
<evidence type="ECO:0000259" key="1">
    <source>
        <dbReference type="Pfam" id="PF08533"/>
    </source>
</evidence>
<reference evidence="2 3" key="2">
    <citation type="submission" date="2015-01" db="EMBL/GenBank/DDBJ databases">
        <authorList>
            <consortium name="NBRP consortium"/>
            <person name="Sawabe T."/>
            <person name="Meirelles P."/>
            <person name="Feng G."/>
            <person name="Sayaka M."/>
            <person name="Hattori M."/>
            <person name="Ohkuma M."/>
        </authorList>
    </citation>
    <scope>NUCLEOTIDE SEQUENCE [LARGE SCALE GENOMIC DNA]</scope>
    <source>
        <strain evidence="3">JCM 19231</strain>
    </source>
</reference>
<dbReference type="EMBL" id="BBRZ01000159">
    <property type="protein sequence ID" value="GAM59486.1"/>
    <property type="molecule type" value="Genomic_DNA"/>
</dbReference>
<protein>
    <submittedName>
        <fullName evidence="2">Neopullulanase</fullName>
        <ecNumber evidence="2">3.2.1.135</ecNumber>
    </submittedName>
</protein>
<organism evidence="2 3">
    <name type="scientific">Vibrio ishigakensis</name>
    <dbReference type="NCBI Taxonomy" id="1481914"/>
    <lineage>
        <taxon>Bacteria</taxon>
        <taxon>Pseudomonadati</taxon>
        <taxon>Pseudomonadota</taxon>
        <taxon>Gammaproteobacteria</taxon>
        <taxon>Vibrionales</taxon>
        <taxon>Vibrionaceae</taxon>
        <taxon>Vibrio</taxon>
    </lineage>
</organism>
<comment type="caution">
    <text evidence="2">The sequence shown here is derived from an EMBL/GenBank/DDBJ whole genome shotgun (WGS) entry which is preliminary data.</text>
</comment>
<name>A0A0B8NZW1_9VIBR</name>
<dbReference type="GO" id="GO:0031216">
    <property type="term" value="F:neopullulanase activity"/>
    <property type="evidence" value="ECO:0007669"/>
    <property type="project" value="UniProtKB-EC"/>
</dbReference>
<evidence type="ECO:0000313" key="3">
    <source>
        <dbReference type="Proteomes" id="UP000031671"/>
    </source>
</evidence>
<feature type="domain" description="Beta-galactosidase C-terminal" evidence="1">
    <location>
        <begin position="48"/>
        <end position="82"/>
    </location>
</feature>
<keyword evidence="2" id="KW-0326">Glycosidase</keyword>
<keyword evidence="2" id="KW-0378">Hydrolase</keyword>
<keyword evidence="3" id="KW-1185">Reference proteome</keyword>
<dbReference type="InterPro" id="IPR013739">
    <property type="entry name" value="Beta_galactosidase_C"/>
</dbReference>
<dbReference type="Pfam" id="PF08533">
    <property type="entry name" value="Glyco_hydro_42C"/>
    <property type="match status" value="1"/>
</dbReference>
<dbReference type="GO" id="GO:0004565">
    <property type="term" value="F:beta-galactosidase activity"/>
    <property type="evidence" value="ECO:0007669"/>
    <property type="project" value="InterPro"/>
</dbReference>
<proteinExistence type="predicted"/>
<reference evidence="2 3" key="1">
    <citation type="submission" date="2015-01" db="EMBL/GenBank/DDBJ databases">
        <title>Vibrio sp. C1 JCM 19231 whole genome shotgun sequence.</title>
        <authorList>
            <person name="Sawabe T."/>
            <person name="Meirelles P."/>
            <person name="Feng G."/>
            <person name="Sayaka M."/>
            <person name="Hattori M."/>
            <person name="Ohkuma M."/>
        </authorList>
    </citation>
    <scope>NUCLEOTIDE SEQUENCE [LARGE SCALE GENOMIC DNA]</scope>
    <source>
        <strain evidence="3">JCM 19231</strain>
    </source>
</reference>
<sequence>MIWEEENQDLEFKAFIQEMIQMRLGYPELNDASIDWIEVADDSCVAYQRGRLTFVLNNSEQEKSVEVNGQQLTLAPYGYQILGK</sequence>
<evidence type="ECO:0000313" key="2">
    <source>
        <dbReference type="EMBL" id="GAM59486.1"/>
    </source>
</evidence>
<dbReference type="Proteomes" id="UP000031671">
    <property type="component" value="Unassembled WGS sequence"/>
</dbReference>
<dbReference type="EC" id="3.2.1.135" evidence="2"/>